<dbReference type="SMART" id="SM00432">
    <property type="entry name" value="MADS"/>
    <property type="match status" value="1"/>
</dbReference>
<evidence type="ECO:0000313" key="9">
    <source>
        <dbReference type="EMBL" id="PWA67518.1"/>
    </source>
</evidence>
<evidence type="ECO:0000256" key="4">
    <source>
        <dbReference type="ARBA" id="ARBA00023163"/>
    </source>
</evidence>
<keyword evidence="3" id="KW-0238">DNA-binding</keyword>
<evidence type="ECO:0000256" key="2">
    <source>
        <dbReference type="ARBA" id="ARBA00023015"/>
    </source>
</evidence>
<evidence type="ECO:0000256" key="1">
    <source>
        <dbReference type="ARBA" id="ARBA00004123"/>
    </source>
</evidence>
<accession>A0A2U1N1Z1</accession>
<dbReference type="GO" id="GO:0000977">
    <property type="term" value="F:RNA polymerase II transcription regulatory region sequence-specific DNA binding"/>
    <property type="evidence" value="ECO:0007669"/>
    <property type="project" value="InterPro"/>
</dbReference>
<comment type="subcellular location">
    <subcellularLocation>
        <location evidence="1">Nucleus</location>
    </subcellularLocation>
</comment>
<dbReference type="InterPro" id="IPR036879">
    <property type="entry name" value="TF_MADSbox_sf"/>
</dbReference>
<organism evidence="9 10">
    <name type="scientific">Artemisia annua</name>
    <name type="common">Sweet wormwood</name>
    <dbReference type="NCBI Taxonomy" id="35608"/>
    <lineage>
        <taxon>Eukaryota</taxon>
        <taxon>Viridiplantae</taxon>
        <taxon>Streptophyta</taxon>
        <taxon>Embryophyta</taxon>
        <taxon>Tracheophyta</taxon>
        <taxon>Spermatophyta</taxon>
        <taxon>Magnoliopsida</taxon>
        <taxon>eudicotyledons</taxon>
        <taxon>Gunneridae</taxon>
        <taxon>Pentapetalae</taxon>
        <taxon>asterids</taxon>
        <taxon>campanulids</taxon>
        <taxon>Asterales</taxon>
        <taxon>Asteraceae</taxon>
        <taxon>Asteroideae</taxon>
        <taxon>Anthemideae</taxon>
        <taxon>Artemisiinae</taxon>
        <taxon>Artemisia</taxon>
    </lineage>
</organism>
<keyword evidence="2" id="KW-0805">Transcription regulation</keyword>
<dbReference type="AlphaFoldDB" id="A0A2U1N1Z1"/>
<feature type="domain" description="MADS-box" evidence="8">
    <location>
        <begin position="1"/>
        <end position="61"/>
    </location>
</feature>
<keyword evidence="5" id="KW-0539">Nucleus</keyword>
<dbReference type="GO" id="GO:0045944">
    <property type="term" value="P:positive regulation of transcription by RNA polymerase II"/>
    <property type="evidence" value="ECO:0007669"/>
    <property type="project" value="InterPro"/>
</dbReference>
<keyword evidence="10" id="KW-1185">Reference proteome</keyword>
<dbReference type="SUPFAM" id="SSF55455">
    <property type="entry name" value="SRF-like"/>
    <property type="match status" value="1"/>
</dbReference>
<dbReference type="PANTHER" id="PTHR48019">
    <property type="entry name" value="SERUM RESPONSE FACTOR HOMOLOG"/>
    <property type="match status" value="1"/>
</dbReference>
<sequence length="308" mass="34459">MGRRKLEMKRIEDKNSRQVTFSKRRTGLMKKARQLSVLCDVDIAVLVFSARGKLYESCSGTTANRYERSCAEAGERTNNGAGGQLEVLSQCTKFRTCRELLQMVDRLVEENNSEELSVTDMTELELELDAALVQTRLRKLYQIIGYSGTQMACEMGVMSEGVFCESFALSVSGSYLYYWPGHPILCMNITQDLEMIVQLKSALSAVFDATMKLIQDFGRWQHAPRLSSSEDVDIGILGTSVSTQLMMEYASTLQEEEKKLREDKEELEKQVASAKQLQKDGGCGGLNDLATNQTNSPQHLVTLPLFNG</sequence>
<dbReference type="Proteomes" id="UP000245207">
    <property type="component" value="Unassembled WGS sequence"/>
</dbReference>
<evidence type="ECO:0000313" key="10">
    <source>
        <dbReference type="Proteomes" id="UP000245207"/>
    </source>
</evidence>
<evidence type="ECO:0000259" key="8">
    <source>
        <dbReference type="PROSITE" id="PS50066"/>
    </source>
</evidence>
<gene>
    <name evidence="9" type="ORF">CTI12_AA317760</name>
</gene>
<evidence type="ECO:0000256" key="6">
    <source>
        <dbReference type="SAM" id="Coils"/>
    </source>
</evidence>
<dbReference type="OrthoDB" id="1898716at2759"/>
<dbReference type="PRINTS" id="PR00404">
    <property type="entry name" value="MADSDOMAIN"/>
</dbReference>
<dbReference type="PROSITE" id="PS00350">
    <property type="entry name" value="MADS_BOX_1"/>
    <property type="match status" value="1"/>
</dbReference>
<evidence type="ECO:0000256" key="3">
    <source>
        <dbReference type="ARBA" id="ARBA00023125"/>
    </source>
</evidence>
<feature type="region of interest" description="Disordered" evidence="7">
    <location>
        <begin position="288"/>
        <end position="308"/>
    </location>
</feature>
<dbReference type="InterPro" id="IPR033896">
    <property type="entry name" value="MEF2-like_N"/>
</dbReference>
<dbReference type="InterPro" id="IPR002100">
    <property type="entry name" value="TF_MADSbox"/>
</dbReference>
<dbReference type="PROSITE" id="PS50066">
    <property type="entry name" value="MADS_BOX_2"/>
    <property type="match status" value="1"/>
</dbReference>
<protein>
    <submittedName>
        <fullName evidence="9">Transcription factor, MADS-box</fullName>
    </submittedName>
</protein>
<comment type="caution">
    <text evidence="9">The sequence shown here is derived from an EMBL/GenBank/DDBJ whole genome shotgun (WGS) entry which is preliminary data.</text>
</comment>
<keyword evidence="4" id="KW-0804">Transcription</keyword>
<keyword evidence="6" id="KW-0175">Coiled coil</keyword>
<name>A0A2U1N1Z1_ARTAN</name>
<dbReference type="InterPro" id="IPR050142">
    <property type="entry name" value="MADS-box/MEF2_TF"/>
</dbReference>
<evidence type="ECO:0000256" key="5">
    <source>
        <dbReference type="ARBA" id="ARBA00023242"/>
    </source>
</evidence>
<dbReference type="Pfam" id="PF00319">
    <property type="entry name" value="SRF-TF"/>
    <property type="match status" value="1"/>
</dbReference>
<feature type="coiled-coil region" evidence="6">
    <location>
        <begin position="246"/>
        <end position="280"/>
    </location>
</feature>
<reference evidence="9 10" key="1">
    <citation type="journal article" date="2018" name="Mol. Plant">
        <title>The genome of Artemisia annua provides insight into the evolution of Asteraceae family and artemisinin biosynthesis.</title>
        <authorList>
            <person name="Shen Q."/>
            <person name="Zhang L."/>
            <person name="Liao Z."/>
            <person name="Wang S."/>
            <person name="Yan T."/>
            <person name="Shi P."/>
            <person name="Liu M."/>
            <person name="Fu X."/>
            <person name="Pan Q."/>
            <person name="Wang Y."/>
            <person name="Lv Z."/>
            <person name="Lu X."/>
            <person name="Zhang F."/>
            <person name="Jiang W."/>
            <person name="Ma Y."/>
            <person name="Chen M."/>
            <person name="Hao X."/>
            <person name="Li L."/>
            <person name="Tang Y."/>
            <person name="Lv G."/>
            <person name="Zhou Y."/>
            <person name="Sun X."/>
            <person name="Brodelius P.E."/>
            <person name="Rose J.K.C."/>
            <person name="Tang K."/>
        </authorList>
    </citation>
    <scope>NUCLEOTIDE SEQUENCE [LARGE SCALE GENOMIC DNA]</scope>
    <source>
        <strain evidence="10">cv. Huhao1</strain>
        <tissue evidence="9">Leaf</tissue>
    </source>
</reference>
<dbReference type="Gene3D" id="3.40.1810.10">
    <property type="entry name" value="Transcription factor, MADS-box"/>
    <property type="match status" value="1"/>
</dbReference>
<dbReference type="GO" id="GO:0046983">
    <property type="term" value="F:protein dimerization activity"/>
    <property type="evidence" value="ECO:0007669"/>
    <property type="project" value="InterPro"/>
</dbReference>
<dbReference type="GO" id="GO:0005634">
    <property type="term" value="C:nucleus"/>
    <property type="evidence" value="ECO:0007669"/>
    <property type="project" value="UniProtKB-SubCell"/>
</dbReference>
<dbReference type="CDD" id="cd00265">
    <property type="entry name" value="MADS_MEF2_like"/>
    <property type="match status" value="1"/>
</dbReference>
<proteinExistence type="predicted"/>
<feature type="compositionally biased region" description="Polar residues" evidence="7">
    <location>
        <begin position="289"/>
        <end position="299"/>
    </location>
</feature>
<dbReference type="EMBL" id="PKPP01003818">
    <property type="protein sequence ID" value="PWA67518.1"/>
    <property type="molecule type" value="Genomic_DNA"/>
</dbReference>
<evidence type="ECO:0000256" key="7">
    <source>
        <dbReference type="SAM" id="MobiDB-lite"/>
    </source>
</evidence>